<feature type="transmembrane region" description="Helical" evidence="5">
    <location>
        <begin position="6"/>
        <end position="21"/>
    </location>
</feature>
<gene>
    <name evidence="7" type="ORF">JBL43_05355</name>
</gene>
<keyword evidence="7" id="KW-0378">Hydrolase</keyword>
<keyword evidence="3 5" id="KW-1133">Transmembrane helix</keyword>
<keyword evidence="4 5" id="KW-0472">Membrane</keyword>
<dbReference type="InterPro" id="IPR022764">
    <property type="entry name" value="Peptidase_S54_rhomboid_dom"/>
</dbReference>
<dbReference type="Gene3D" id="1.20.1540.10">
    <property type="entry name" value="Rhomboid-like"/>
    <property type="match status" value="1"/>
</dbReference>
<comment type="subcellular location">
    <subcellularLocation>
        <location evidence="1">Membrane</location>
        <topology evidence="1">Multi-pass membrane protein</topology>
    </subcellularLocation>
</comment>
<keyword evidence="7" id="KW-0645">Protease</keyword>
<dbReference type="RefSeq" id="WP_198840433.1">
    <property type="nucleotide sequence ID" value="NZ_JAEHFJ010000002.1"/>
</dbReference>
<evidence type="ECO:0000256" key="3">
    <source>
        <dbReference type="ARBA" id="ARBA00022989"/>
    </source>
</evidence>
<evidence type="ECO:0000256" key="2">
    <source>
        <dbReference type="ARBA" id="ARBA00022692"/>
    </source>
</evidence>
<keyword evidence="8" id="KW-1185">Reference proteome</keyword>
<name>A0ABS0WNV8_9FLAO</name>
<dbReference type="InterPro" id="IPR035952">
    <property type="entry name" value="Rhomboid-like_sf"/>
</dbReference>
<feature type="transmembrane region" description="Helical" evidence="5">
    <location>
        <begin position="52"/>
        <end position="70"/>
    </location>
</feature>
<evidence type="ECO:0000313" key="8">
    <source>
        <dbReference type="Proteomes" id="UP000623301"/>
    </source>
</evidence>
<comment type="caution">
    <text evidence="7">The sequence shown here is derived from an EMBL/GenBank/DDBJ whole genome shotgun (WGS) entry which is preliminary data.</text>
</comment>
<keyword evidence="2 5" id="KW-0812">Transmembrane</keyword>
<evidence type="ECO:0000256" key="1">
    <source>
        <dbReference type="ARBA" id="ARBA00004141"/>
    </source>
</evidence>
<evidence type="ECO:0000256" key="4">
    <source>
        <dbReference type="ARBA" id="ARBA00023136"/>
    </source>
</evidence>
<dbReference type="Pfam" id="PF01694">
    <property type="entry name" value="Rhomboid"/>
    <property type="match status" value="1"/>
</dbReference>
<organism evidence="7 8">
    <name type="scientific">Aureibaculum flavum</name>
    <dbReference type="NCBI Taxonomy" id="2795986"/>
    <lineage>
        <taxon>Bacteria</taxon>
        <taxon>Pseudomonadati</taxon>
        <taxon>Bacteroidota</taxon>
        <taxon>Flavobacteriia</taxon>
        <taxon>Flavobacteriales</taxon>
        <taxon>Flavobacteriaceae</taxon>
        <taxon>Aureibaculum</taxon>
    </lineage>
</organism>
<dbReference type="GO" id="GO:0008233">
    <property type="term" value="F:peptidase activity"/>
    <property type="evidence" value="ECO:0007669"/>
    <property type="project" value="UniProtKB-KW"/>
</dbReference>
<sequence>MNFKIIIIGLILAFTIFKIYPNYMRGITWTLLGLYAGLSLLIGFFMGGIDNAAHLGGLISGFVIGGLLILTSKEKLINNIN</sequence>
<accession>A0ABS0WNV8</accession>
<dbReference type="SUPFAM" id="SSF144091">
    <property type="entry name" value="Rhomboid-like"/>
    <property type="match status" value="1"/>
</dbReference>
<dbReference type="EMBL" id="JAEHFJ010000002">
    <property type="protein sequence ID" value="MBJ2173654.1"/>
    <property type="molecule type" value="Genomic_DNA"/>
</dbReference>
<dbReference type="Proteomes" id="UP000623301">
    <property type="component" value="Unassembled WGS sequence"/>
</dbReference>
<evidence type="ECO:0000256" key="5">
    <source>
        <dbReference type="SAM" id="Phobius"/>
    </source>
</evidence>
<evidence type="ECO:0000313" key="7">
    <source>
        <dbReference type="EMBL" id="MBJ2173654.1"/>
    </source>
</evidence>
<proteinExistence type="predicted"/>
<protein>
    <submittedName>
        <fullName evidence="7">Rhomboid family intramembrane serine protease</fullName>
    </submittedName>
</protein>
<feature type="domain" description="Peptidase S54 rhomboid" evidence="6">
    <location>
        <begin position="7"/>
        <end position="68"/>
    </location>
</feature>
<dbReference type="GO" id="GO:0006508">
    <property type="term" value="P:proteolysis"/>
    <property type="evidence" value="ECO:0007669"/>
    <property type="project" value="UniProtKB-KW"/>
</dbReference>
<evidence type="ECO:0000259" key="6">
    <source>
        <dbReference type="Pfam" id="PF01694"/>
    </source>
</evidence>
<reference evidence="7 8" key="1">
    <citation type="submission" date="2020-12" db="EMBL/GenBank/DDBJ databases">
        <title>Aureibaculum luteum sp. nov. and Aureibaculum flavum sp. nov., novel members of the family Flavobacteriaceae isolated from Antarctic intertidal sediments.</title>
        <authorList>
            <person name="He X."/>
            <person name="Zhang X."/>
        </authorList>
    </citation>
    <scope>NUCLEOTIDE SEQUENCE [LARGE SCALE GENOMIC DNA]</scope>
    <source>
        <strain evidence="7 8">A20</strain>
    </source>
</reference>
<feature type="transmembrane region" description="Helical" evidence="5">
    <location>
        <begin position="28"/>
        <end position="46"/>
    </location>
</feature>